<accession>A0ABP0EUU5</accession>
<protein>
    <recommendedName>
        <fullName evidence="10">Connector enhancer of kinase suppressor of ras 2</fullName>
    </recommendedName>
</protein>
<feature type="domain" description="PDZ" evidence="6">
    <location>
        <begin position="249"/>
        <end position="331"/>
    </location>
</feature>
<feature type="compositionally biased region" description="Low complexity" evidence="2">
    <location>
        <begin position="1168"/>
        <end position="1182"/>
    </location>
</feature>
<feature type="signal peptide" evidence="3">
    <location>
        <begin position="1"/>
        <end position="24"/>
    </location>
</feature>
<dbReference type="SUPFAM" id="SSF50156">
    <property type="entry name" value="PDZ domain-like"/>
    <property type="match status" value="1"/>
</dbReference>
<dbReference type="Pfam" id="PF10534">
    <property type="entry name" value="CRIC_ras_sig"/>
    <property type="match status" value="1"/>
</dbReference>
<feature type="compositionally biased region" description="Low complexity" evidence="2">
    <location>
        <begin position="638"/>
        <end position="648"/>
    </location>
</feature>
<evidence type="ECO:0000259" key="6">
    <source>
        <dbReference type="PROSITE" id="PS50106"/>
    </source>
</evidence>
<feature type="compositionally biased region" description="Basic and acidic residues" evidence="2">
    <location>
        <begin position="841"/>
        <end position="851"/>
    </location>
</feature>
<dbReference type="InterPro" id="IPR011993">
    <property type="entry name" value="PH-like_dom_sf"/>
</dbReference>
<feature type="compositionally biased region" description="Basic residues" evidence="2">
    <location>
        <begin position="740"/>
        <end position="750"/>
    </location>
</feature>
<dbReference type="SUPFAM" id="SSF47769">
    <property type="entry name" value="SAM/Pointed domain"/>
    <property type="match status" value="1"/>
</dbReference>
<feature type="compositionally biased region" description="Basic residues" evidence="2">
    <location>
        <begin position="829"/>
        <end position="840"/>
    </location>
</feature>
<feature type="region of interest" description="Disordered" evidence="2">
    <location>
        <begin position="1121"/>
        <end position="1408"/>
    </location>
</feature>
<feature type="region of interest" description="Disordered" evidence="2">
    <location>
        <begin position="353"/>
        <end position="486"/>
    </location>
</feature>
<dbReference type="CDD" id="cd06748">
    <property type="entry name" value="PDZ_CNK1_2_3-like"/>
    <property type="match status" value="1"/>
</dbReference>
<evidence type="ECO:0000256" key="3">
    <source>
        <dbReference type="SAM" id="SignalP"/>
    </source>
</evidence>
<evidence type="ECO:0000259" key="4">
    <source>
        <dbReference type="PROSITE" id="PS50003"/>
    </source>
</evidence>
<dbReference type="Pfam" id="PF00169">
    <property type="entry name" value="PH"/>
    <property type="match status" value="1"/>
</dbReference>
<sequence>MIGDFTHLFMSFLILLNHWRPSEAITWRGLDFSWLRWSSIICHCNLLLGGHGLDENIQRYESHLRVADVSGAQLLSLSHEDLHKLQIHLVGHQELILEAVALLQQLDYGLETETLQSRALCLKCRCRGLRSSIVTRRREAEEYEYDGGASLQRGAPNQLLHLAADVLDEGKQLVLWLDRAPFNTKKDFGSTRDKLVQLCYELSVTMQQSVFACVIEDAALNICTELENCADGIVQSNDSITVHPVSLEQISLEDINPNEGLGLFIKATFEGYHVVTGTRIGSVASKARKLTSGDEVVAVNGKAVVGWTLSSLVAVLKEKVTSVRLLIKKRPHIVSSVATNLLVQRNERPSQVFAPAPVKRINLPAQEKSSSQRRSSHSSNGTSSSNRSQKSFNNPPSETISSRNGSETNSIDSGSLHGKFQFSTKQEKREASQRSRRVLPAPSRHAAPDEPSSPIDLLKIPPPPNVPYSPMGEQPERNPRAASPNSMLDIEHRRRYTVIGDSNVDQIWYEDFLAQLNKCECATSSVGTSQDPISSTEEVFATPPKAYSSAFYRGKSGRIIQSRNVPGLRPMSMPPNYHTNLNIAQQTRNTSTPRGLHGYRDNRSGKFQYQSQRLLLSNQARDHQDLPNSRYNPRFGRHNSNNHNNVSNKSLDHLSSGRNSPQSTSSNRSKNPPKPPPRTSSVTKLSRNSLDLSRTNHLDNSPQSKSVSSTLDSKPDLDSSYAGNPLEGGTGESGSQSLKSSRKKLAKRLRSSSTPHLITSVQISDQLSTGKLSENKSSPKHGRKVKLGSRSSLDHLFQKMSSLGSSSKKESCSLEEVNPPSSNQDTASKKKPVPKPRNKLKKNELDPEKRGRSSSQGSKNSRLLIPPVPANRRRSADPVPQKNKIDHILESLRNDSHEGSDGSIEVPWRRSPGNTPPTARISYNAAIDYKYQDYGDVLFPDDIPQPSDSYELKIIAGVPVRLRKSLSRLGAAAQSKGSPERSRTALNPSVTAEMNAQRRVSCRDLGHGDCEGWLWKKKSGVNTSGAGPLSQKWAKRWVIIKNGAVYCYRSNSDDDEERAECYISLPGYQIAPAPECKRRLAFRISHPKRKTFFFAAERQMDMSRWMNKMGLASIEYKFEEDKTDGKTKADEDYYSESDNDTKESSDDSPAKQASNEALDGKVDDFRASVHSSTMDSSTFSLSNGNMRDRSKSESIKRMDEDAEASVSSTEERNKLLALPPSPSRRKPIVTSEQRRHRGKKGVERTLSRSLESLPGSHLNDNSSKRQKSQEMAAKKAEVMRMRRISSSFPDPAENRSPSVQSLSSLSSPKNTFGTRNSAPNIFRVQSSEELNKSIAYDRTSPSHSSSPSLLSPTRASWAQPGSNSRRDAAGRPKLSDGELPASPSSSHDPSNDALSTKQKADQLSQQLQQDPMDDLCKNIKHSEVDLRGVSRRVTLRRKMTILSRDPNINEKMLRRRALERELKAKELELAYFDKLTSRKKISKSELHDWINQHPSLVAEIGTIRRMSKRQRHRVPVANTMESSQMGSMNRLSTVTSEDGSRLSVASDHVNSQDKEVFSDDVTESANQNNSNNASGGQRPRSRALTDVDFNYKDLRKTSTAVASAPRPSASVPRRRKVVPNRSVVSRVKSATPYLETDL</sequence>
<dbReference type="SMART" id="SM00228">
    <property type="entry name" value="PDZ"/>
    <property type="match status" value="1"/>
</dbReference>
<feature type="compositionally biased region" description="Low complexity" evidence="2">
    <location>
        <begin position="1564"/>
        <end position="1577"/>
    </location>
</feature>
<dbReference type="InterPro" id="IPR001849">
    <property type="entry name" value="PH_domain"/>
</dbReference>
<dbReference type="Pfam" id="PF00595">
    <property type="entry name" value="PDZ"/>
    <property type="match status" value="1"/>
</dbReference>
<comment type="caution">
    <text evidence="8">The sequence shown here is derived from an EMBL/GenBank/DDBJ whole genome shotgun (WGS) entry which is preliminary data.</text>
</comment>
<feature type="region of interest" description="Disordered" evidence="2">
    <location>
        <begin position="618"/>
        <end position="882"/>
    </location>
</feature>
<gene>
    <name evidence="8" type="ORF">CVLEPA_LOCUS139</name>
</gene>
<feature type="compositionally biased region" description="Basic residues" evidence="2">
    <location>
        <begin position="778"/>
        <end position="787"/>
    </location>
</feature>
<comment type="similarity">
    <text evidence="1">Belongs to the CNKSR family.</text>
</comment>
<feature type="domain" description="CRIC" evidence="7">
    <location>
        <begin position="114"/>
        <end position="213"/>
    </location>
</feature>
<evidence type="ECO:0000256" key="2">
    <source>
        <dbReference type="SAM" id="MobiDB-lite"/>
    </source>
</evidence>
<feature type="compositionally biased region" description="Polar residues" evidence="2">
    <location>
        <begin position="1382"/>
        <end position="1397"/>
    </location>
</feature>
<dbReference type="InterPro" id="IPR013761">
    <property type="entry name" value="SAM/pointed_sf"/>
</dbReference>
<feature type="domain" description="PH" evidence="4">
    <location>
        <begin position="1007"/>
        <end position="1114"/>
    </location>
</feature>
<dbReference type="Pfam" id="PF07647">
    <property type="entry name" value="SAM_2"/>
    <property type="match status" value="1"/>
</dbReference>
<dbReference type="PROSITE" id="PS50003">
    <property type="entry name" value="PH_DOMAIN"/>
    <property type="match status" value="1"/>
</dbReference>
<dbReference type="Gene3D" id="2.30.29.30">
    <property type="entry name" value="Pleckstrin-homology domain (PH domain)/Phosphotyrosine-binding domain (PTB)"/>
    <property type="match status" value="1"/>
</dbReference>
<keyword evidence="3" id="KW-0732">Signal</keyword>
<evidence type="ECO:0000313" key="8">
    <source>
        <dbReference type="EMBL" id="CAK8671120.1"/>
    </source>
</evidence>
<feature type="compositionally biased region" description="Polar residues" evidence="2">
    <location>
        <begin position="1353"/>
        <end position="1363"/>
    </location>
</feature>
<reference evidence="8 9" key="1">
    <citation type="submission" date="2024-02" db="EMBL/GenBank/DDBJ databases">
        <authorList>
            <person name="Daric V."/>
            <person name="Darras S."/>
        </authorList>
    </citation>
    <scope>NUCLEOTIDE SEQUENCE [LARGE SCALE GENOMIC DNA]</scope>
</reference>
<dbReference type="InterPro" id="IPR017874">
    <property type="entry name" value="CRIC_domain"/>
</dbReference>
<dbReference type="SUPFAM" id="SSF50729">
    <property type="entry name" value="PH domain-like"/>
    <property type="match status" value="1"/>
</dbReference>
<dbReference type="InterPro" id="IPR036034">
    <property type="entry name" value="PDZ_sf"/>
</dbReference>
<dbReference type="EMBL" id="CAWYQH010000001">
    <property type="protein sequence ID" value="CAK8671120.1"/>
    <property type="molecule type" value="Genomic_DNA"/>
</dbReference>
<feature type="region of interest" description="Disordered" evidence="2">
    <location>
        <begin position="1507"/>
        <end position="1583"/>
    </location>
</feature>
<dbReference type="PANTHER" id="PTHR12844">
    <property type="entry name" value="CONNECTOR ENCHANCER OF KINASE SUPPRESSOR OF RAS"/>
    <property type="match status" value="1"/>
</dbReference>
<evidence type="ECO:0008006" key="10">
    <source>
        <dbReference type="Google" id="ProtNLM"/>
    </source>
</evidence>
<dbReference type="PROSITE" id="PS51290">
    <property type="entry name" value="CRIC"/>
    <property type="match status" value="1"/>
</dbReference>
<feature type="compositionally biased region" description="Basic and acidic residues" evidence="2">
    <location>
        <begin position="1186"/>
        <end position="1199"/>
    </location>
</feature>
<feature type="region of interest" description="Disordered" evidence="2">
    <location>
        <begin position="894"/>
        <end position="919"/>
    </location>
</feature>
<feature type="domain" description="SAM" evidence="5">
    <location>
        <begin position="37"/>
        <end position="106"/>
    </location>
</feature>
<feature type="compositionally biased region" description="Polar residues" evidence="2">
    <location>
        <begin position="682"/>
        <end position="712"/>
    </location>
</feature>
<feature type="compositionally biased region" description="Low complexity" evidence="2">
    <location>
        <begin position="1341"/>
        <end position="1352"/>
    </location>
</feature>
<dbReference type="InterPro" id="IPR051566">
    <property type="entry name" value="CNKSR"/>
</dbReference>
<evidence type="ECO:0000313" key="9">
    <source>
        <dbReference type="Proteomes" id="UP001642483"/>
    </source>
</evidence>
<proteinExistence type="inferred from homology"/>
<feature type="compositionally biased region" description="Low complexity" evidence="2">
    <location>
        <begin position="1296"/>
        <end position="1308"/>
    </location>
</feature>
<dbReference type="PROSITE" id="PS50105">
    <property type="entry name" value="SAM_DOMAIN"/>
    <property type="match status" value="1"/>
</dbReference>
<dbReference type="SMART" id="SM00454">
    <property type="entry name" value="SAM"/>
    <property type="match status" value="1"/>
</dbReference>
<dbReference type="Proteomes" id="UP001642483">
    <property type="component" value="Unassembled WGS sequence"/>
</dbReference>
<dbReference type="PROSITE" id="PS50106">
    <property type="entry name" value="PDZ"/>
    <property type="match status" value="1"/>
</dbReference>
<feature type="chain" id="PRO_5045312958" description="Connector enhancer of kinase suppressor of ras 2" evidence="3">
    <location>
        <begin position="25"/>
        <end position="1638"/>
    </location>
</feature>
<dbReference type="InterPro" id="IPR001660">
    <property type="entry name" value="SAM"/>
</dbReference>
<evidence type="ECO:0000259" key="7">
    <source>
        <dbReference type="PROSITE" id="PS51290"/>
    </source>
</evidence>
<feature type="compositionally biased region" description="Low complexity" evidence="2">
    <location>
        <begin position="368"/>
        <end position="391"/>
    </location>
</feature>
<dbReference type="SMART" id="SM00233">
    <property type="entry name" value="PH"/>
    <property type="match status" value="1"/>
</dbReference>
<feature type="compositionally biased region" description="Basic and acidic residues" evidence="2">
    <location>
        <begin position="1121"/>
        <end position="1131"/>
    </location>
</feature>
<dbReference type="Gene3D" id="1.10.150.50">
    <property type="entry name" value="Transcription Factor, Ets-1"/>
    <property type="match status" value="1"/>
</dbReference>
<dbReference type="PANTHER" id="PTHR12844:SF45">
    <property type="entry name" value="CNK3_IPCEF1 FUSION PROTEIN-RELATED"/>
    <property type="match status" value="1"/>
</dbReference>
<feature type="compositionally biased region" description="Polar residues" evidence="2">
    <location>
        <begin position="754"/>
        <end position="776"/>
    </location>
</feature>
<feature type="compositionally biased region" description="Polar residues" evidence="2">
    <location>
        <begin position="1519"/>
        <end position="1537"/>
    </location>
</feature>
<feature type="compositionally biased region" description="Polar residues" evidence="2">
    <location>
        <begin position="1309"/>
        <end position="1328"/>
    </location>
</feature>
<feature type="compositionally biased region" description="Polar residues" evidence="2">
    <location>
        <begin position="392"/>
        <end position="413"/>
    </location>
</feature>
<dbReference type="InterPro" id="IPR001478">
    <property type="entry name" value="PDZ"/>
</dbReference>
<feature type="compositionally biased region" description="Basic and acidic residues" evidence="2">
    <location>
        <begin position="1139"/>
        <end position="1149"/>
    </location>
</feature>
<evidence type="ECO:0000259" key="5">
    <source>
        <dbReference type="PROSITE" id="PS50105"/>
    </source>
</evidence>
<dbReference type="Gene3D" id="2.30.42.10">
    <property type="match status" value="1"/>
</dbReference>
<name>A0ABP0EUU5_CLALP</name>
<organism evidence="8 9">
    <name type="scientific">Clavelina lepadiformis</name>
    <name type="common">Light-bulb sea squirt</name>
    <name type="synonym">Ascidia lepadiformis</name>
    <dbReference type="NCBI Taxonomy" id="159417"/>
    <lineage>
        <taxon>Eukaryota</taxon>
        <taxon>Metazoa</taxon>
        <taxon>Chordata</taxon>
        <taxon>Tunicata</taxon>
        <taxon>Ascidiacea</taxon>
        <taxon>Aplousobranchia</taxon>
        <taxon>Clavelinidae</taxon>
        <taxon>Clavelina</taxon>
    </lineage>
</organism>
<feature type="compositionally biased region" description="Basic and acidic residues" evidence="2">
    <location>
        <begin position="1364"/>
        <end position="1376"/>
    </location>
</feature>
<feature type="compositionally biased region" description="Basic and acidic residues" evidence="2">
    <location>
        <begin position="1158"/>
        <end position="1167"/>
    </location>
</feature>
<evidence type="ECO:0000256" key="1">
    <source>
        <dbReference type="ARBA" id="ARBA00009498"/>
    </source>
</evidence>
<keyword evidence="9" id="KW-1185">Reference proteome</keyword>